<keyword evidence="2" id="KW-1185">Reference proteome</keyword>
<gene>
    <name evidence="1" type="ORF">BJ138DRAFT_1011558</name>
</gene>
<evidence type="ECO:0000313" key="2">
    <source>
        <dbReference type="Proteomes" id="UP000790377"/>
    </source>
</evidence>
<organism evidence="1 2">
    <name type="scientific">Hygrophoropsis aurantiaca</name>
    <dbReference type="NCBI Taxonomy" id="72124"/>
    <lineage>
        <taxon>Eukaryota</taxon>
        <taxon>Fungi</taxon>
        <taxon>Dikarya</taxon>
        <taxon>Basidiomycota</taxon>
        <taxon>Agaricomycotina</taxon>
        <taxon>Agaricomycetes</taxon>
        <taxon>Agaricomycetidae</taxon>
        <taxon>Boletales</taxon>
        <taxon>Coniophorineae</taxon>
        <taxon>Hygrophoropsidaceae</taxon>
        <taxon>Hygrophoropsis</taxon>
    </lineage>
</organism>
<dbReference type="Proteomes" id="UP000790377">
    <property type="component" value="Unassembled WGS sequence"/>
</dbReference>
<proteinExistence type="predicted"/>
<sequence>MERPVTSKSRGTCRYYNTSRGCYAGAKCKFLHGEEETHTPYDKAKSCRFYQLGYCKRGDQCWFQHELSAGEREAKSESSNDDTCNICLDKPTTYGLLTNCSHVFCQQCIRQWRDPASKTSDVVVSGVIKKCPLCRSSSRFITPSTYFYASGDPRKQETVDKYRESMARVPCKYFEETKSTLLGKPSCPFGSECFYKHENADGTSYVFGNGANISMGEYRRRRNAGLHRDSRWQNSSTAAEFVQLLGFPMDNIHTALDIIQANFPAFLERIGIGETEIRRESETRADPTAYTDLAPLSDDGSDDAEEELEHIGLTVSYFPSKLTFSWYECDIE</sequence>
<reference evidence="1" key="1">
    <citation type="journal article" date="2021" name="New Phytol.">
        <title>Evolutionary innovations through gain and loss of genes in the ectomycorrhizal Boletales.</title>
        <authorList>
            <person name="Wu G."/>
            <person name="Miyauchi S."/>
            <person name="Morin E."/>
            <person name="Kuo A."/>
            <person name="Drula E."/>
            <person name="Varga T."/>
            <person name="Kohler A."/>
            <person name="Feng B."/>
            <person name="Cao Y."/>
            <person name="Lipzen A."/>
            <person name="Daum C."/>
            <person name="Hundley H."/>
            <person name="Pangilinan J."/>
            <person name="Johnson J."/>
            <person name="Barry K."/>
            <person name="LaButti K."/>
            <person name="Ng V."/>
            <person name="Ahrendt S."/>
            <person name="Min B."/>
            <person name="Choi I.G."/>
            <person name="Park H."/>
            <person name="Plett J.M."/>
            <person name="Magnuson J."/>
            <person name="Spatafora J.W."/>
            <person name="Nagy L.G."/>
            <person name="Henrissat B."/>
            <person name="Grigoriev I.V."/>
            <person name="Yang Z.L."/>
            <person name="Xu J."/>
            <person name="Martin F.M."/>
        </authorList>
    </citation>
    <scope>NUCLEOTIDE SEQUENCE</scope>
    <source>
        <strain evidence="1">ATCC 28755</strain>
    </source>
</reference>
<comment type="caution">
    <text evidence="1">The sequence shown here is derived from an EMBL/GenBank/DDBJ whole genome shotgun (WGS) entry which is preliminary data.</text>
</comment>
<name>A0ACB8A7U4_9AGAM</name>
<protein>
    <submittedName>
        <fullName evidence="1">Uncharacterized protein</fullName>
    </submittedName>
</protein>
<dbReference type="EMBL" id="MU267780">
    <property type="protein sequence ID" value="KAH7909076.1"/>
    <property type="molecule type" value="Genomic_DNA"/>
</dbReference>
<accession>A0ACB8A7U4</accession>
<evidence type="ECO:0000313" key="1">
    <source>
        <dbReference type="EMBL" id="KAH7909076.1"/>
    </source>
</evidence>